<reference evidence="1" key="2">
    <citation type="journal article" date="2015" name="Data Brief">
        <title>Shoot transcriptome of the giant reed, Arundo donax.</title>
        <authorList>
            <person name="Barrero R.A."/>
            <person name="Guerrero F.D."/>
            <person name="Moolhuijzen P."/>
            <person name="Goolsby J.A."/>
            <person name="Tidwell J."/>
            <person name="Bellgard S.E."/>
            <person name="Bellgard M.I."/>
        </authorList>
    </citation>
    <scope>NUCLEOTIDE SEQUENCE</scope>
    <source>
        <tissue evidence="1">Shoot tissue taken approximately 20 cm above the soil surface</tissue>
    </source>
</reference>
<proteinExistence type="predicted"/>
<reference evidence="1" key="1">
    <citation type="submission" date="2014-09" db="EMBL/GenBank/DDBJ databases">
        <authorList>
            <person name="Magalhaes I.L.F."/>
            <person name="Oliveira U."/>
            <person name="Santos F.R."/>
            <person name="Vidigal T.H.D.A."/>
            <person name="Brescovit A.D."/>
            <person name="Santos A.J."/>
        </authorList>
    </citation>
    <scope>NUCLEOTIDE SEQUENCE</scope>
    <source>
        <tissue evidence="1">Shoot tissue taken approximately 20 cm above the soil surface</tissue>
    </source>
</reference>
<sequence>MFGMELIPLQQSFRQCRIVGLSLFYIFNFSNG</sequence>
<name>A0A0A9A7M4_ARUDO</name>
<evidence type="ECO:0000313" key="1">
    <source>
        <dbReference type="EMBL" id="JAD47654.1"/>
    </source>
</evidence>
<dbReference type="EMBL" id="GBRH01250241">
    <property type="protein sequence ID" value="JAD47654.1"/>
    <property type="molecule type" value="Transcribed_RNA"/>
</dbReference>
<protein>
    <submittedName>
        <fullName evidence="1">Uncharacterized protein</fullName>
    </submittedName>
</protein>
<organism evidence="1">
    <name type="scientific">Arundo donax</name>
    <name type="common">Giant reed</name>
    <name type="synonym">Donax arundinaceus</name>
    <dbReference type="NCBI Taxonomy" id="35708"/>
    <lineage>
        <taxon>Eukaryota</taxon>
        <taxon>Viridiplantae</taxon>
        <taxon>Streptophyta</taxon>
        <taxon>Embryophyta</taxon>
        <taxon>Tracheophyta</taxon>
        <taxon>Spermatophyta</taxon>
        <taxon>Magnoliopsida</taxon>
        <taxon>Liliopsida</taxon>
        <taxon>Poales</taxon>
        <taxon>Poaceae</taxon>
        <taxon>PACMAD clade</taxon>
        <taxon>Arundinoideae</taxon>
        <taxon>Arundineae</taxon>
        <taxon>Arundo</taxon>
    </lineage>
</organism>
<dbReference type="AlphaFoldDB" id="A0A0A9A7M4"/>
<accession>A0A0A9A7M4</accession>